<accession>A0A160KST2</accession>
<keyword evidence="1" id="KW-0472">Membrane</keyword>
<keyword evidence="1" id="KW-1133">Transmembrane helix</keyword>
<sequence>MSTRKPTRTTAARYPSRDRARMALAPGILAAIVLLAGLALVGSDAYDVIRYPVAILAAVIGWFAIQARAFLWLIGLVPVLVLWNPVLPFAFPDAVWSSLSLAAVGVFVAAGLIIRVPTPE</sequence>
<feature type="transmembrane region" description="Helical" evidence="1">
    <location>
        <begin position="95"/>
        <end position="114"/>
    </location>
</feature>
<dbReference type="KEGG" id="rtn:A6122_1679"/>
<evidence type="ECO:0000256" key="1">
    <source>
        <dbReference type="SAM" id="Phobius"/>
    </source>
</evidence>
<dbReference type="STRING" id="33888.A6122_1679"/>
<proteinExistence type="predicted"/>
<evidence type="ECO:0000313" key="3">
    <source>
        <dbReference type="Proteomes" id="UP000077071"/>
    </source>
</evidence>
<feature type="transmembrane region" description="Helical" evidence="1">
    <location>
        <begin position="48"/>
        <end position="65"/>
    </location>
</feature>
<name>A0A160KST2_9MICO</name>
<dbReference type="EMBL" id="CP015515">
    <property type="protein sequence ID" value="AND16812.1"/>
    <property type="molecule type" value="Genomic_DNA"/>
</dbReference>
<evidence type="ECO:0000313" key="2">
    <source>
        <dbReference type="EMBL" id="AND16812.1"/>
    </source>
</evidence>
<feature type="transmembrane region" description="Helical" evidence="1">
    <location>
        <begin position="21"/>
        <end position="42"/>
    </location>
</feature>
<feature type="transmembrane region" description="Helical" evidence="1">
    <location>
        <begin position="70"/>
        <end position="89"/>
    </location>
</feature>
<protein>
    <submittedName>
        <fullName evidence="2">Uncharacterized protein</fullName>
    </submittedName>
</protein>
<keyword evidence="3" id="KW-1185">Reference proteome</keyword>
<dbReference type="RefSeq" id="WP_237358156.1">
    <property type="nucleotide sequence ID" value="NZ_CP015515.1"/>
</dbReference>
<dbReference type="InterPro" id="IPR046548">
    <property type="entry name" value="DUF6804"/>
</dbReference>
<organism evidence="2 3">
    <name type="scientific">Rathayibacter tritici</name>
    <dbReference type="NCBI Taxonomy" id="33888"/>
    <lineage>
        <taxon>Bacteria</taxon>
        <taxon>Bacillati</taxon>
        <taxon>Actinomycetota</taxon>
        <taxon>Actinomycetes</taxon>
        <taxon>Micrococcales</taxon>
        <taxon>Microbacteriaceae</taxon>
        <taxon>Rathayibacter</taxon>
    </lineage>
</organism>
<dbReference type="AlphaFoldDB" id="A0A160KST2"/>
<gene>
    <name evidence="2" type="ORF">A6122_1679</name>
</gene>
<dbReference type="Pfam" id="PF20619">
    <property type="entry name" value="DUF6804"/>
    <property type="match status" value="1"/>
</dbReference>
<reference evidence="2 3" key="1">
    <citation type="submission" date="2016-05" db="EMBL/GenBank/DDBJ databases">
        <title>Complete genome sequence of Rathayibacter tritici NCPPB 1953.</title>
        <authorList>
            <person name="Park J."/>
            <person name="Lee H.-H."/>
            <person name="Lee S.-W."/>
            <person name="Seo Y.-S."/>
        </authorList>
    </citation>
    <scope>NUCLEOTIDE SEQUENCE [LARGE SCALE GENOMIC DNA]</scope>
    <source>
        <strain evidence="2 3">NCPPB 1953</strain>
    </source>
</reference>
<dbReference type="PATRIC" id="fig|33888.3.peg.1849"/>
<dbReference type="Proteomes" id="UP000077071">
    <property type="component" value="Chromosome"/>
</dbReference>
<keyword evidence="1" id="KW-0812">Transmembrane</keyword>